<dbReference type="Gene3D" id="2.130.10.120">
    <property type="entry name" value="Prolyl oligopeptidase, N-terminal domain"/>
    <property type="match status" value="1"/>
</dbReference>
<dbReference type="GO" id="GO:0042597">
    <property type="term" value="C:periplasmic space"/>
    <property type="evidence" value="ECO:0007669"/>
    <property type="project" value="UniProtKB-SubCell"/>
</dbReference>
<dbReference type="PANTHER" id="PTHR42881:SF2">
    <property type="entry name" value="PROLYL ENDOPEPTIDASE"/>
    <property type="match status" value="1"/>
</dbReference>
<dbReference type="GO" id="GO:0004252">
    <property type="term" value="F:serine-type endopeptidase activity"/>
    <property type="evidence" value="ECO:0007669"/>
    <property type="project" value="UniProtKB-EC"/>
</dbReference>
<protein>
    <recommendedName>
        <fullName evidence="4">prolyl oligopeptidase</fullName>
        <ecNumber evidence="4">3.4.21.26</ecNumber>
    </recommendedName>
    <alternativeName>
        <fullName evidence="11">Proline-specific endopeptidase</fullName>
    </alternativeName>
</protein>
<dbReference type="FunFam" id="3.40.50.1820:FF:000005">
    <property type="entry name" value="Prolyl endopeptidase"/>
    <property type="match status" value="1"/>
</dbReference>
<keyword evidence="5" id="KW-0645">Protease</keyword>
<keyword evidence="15" id="KW-1185">Reference proteome</keyword>
<evidence type="ECO:0000313" key="14">
    <source>
        <dbReference type="EMBL" id="ALJ05663.1"/>
    </source>
</evidence>
<evidence type="ECO:0000256" key="5">
    <source>
        <dbReference type="ARBA" id="ARBA00022670"/>
    </source>
</evidence>
<dbReference type="RefSeq" id="WP_054728140.1">
    <property type="nucleotide sequence ID" value="NZ_CP012898.1"/>
</dbReference>
<accession>A0A0P0DCF4</accession>
<keyword evidence="8" id="KW-0378">Hydrolase</keyword>
<dbReference type="PRINTS" id="PR00862">
    <property type="entry name" value="PROLIGOPTASE"/>
</dbReference>
<dbReference type="Pfam" id="PF02897">
    <property type="entry name" value="Peptidase_S9_N"/>
    <property type="match status" value="1"/>
</dbReference>
<dbReference type="Gene3D" id="3.40.50.1820">
    <property type="entry name" value="alpha/beta hydrolase"/>
    <property type="match status" value="1"/>
</dbReference>
<keyword evidence="7" id="KW-0574">Periplasm</keyword>
<dbReference type="Proteomes" id="UP000057981">
    <property type="component" value="Chromosome"/>
</dbReference>
<evidence type="ECO:0000313" key="15">
    <source>
        <dbReference type="Proteomes" id="UP000057981"/>
    </source>
</evidence>
<comment type="similarity">
    <text evidence="3">Belongs to the peptidase S9A family.</text>
</comment>
<dbReference type="PROSITE" id="PS00708">
    <property type="entry name" value="PRO_ENDOPEP_SER"/>
    <property type="match status" value="1"/>
</dbReference>
<comment type="subcellular location">
    <subcellularLocation>
        <location evidence="2">Periplasm</location>
    </subcellularLocation>
</comment>
<proteinExistence type="inferred from homology"/>
<evidence type="ECO:0000256" key="8">
    <source>
        <dbReference type="ARBA" id="ARBA00022801"/>
    </source>
</evidence>
<evidence type="ECO:0000259" key="13">
    <source>
        <dbReference type="Pfam" id="PF02897"/>
    </source>
</evidence>
<dbReference type="PANTHER" id="PTHR42881">
    <property type="entry name" value="PROLYL ENDOPEPTIDASE"/>
    <property type="match status" value="1"/>
</dbReference>
<evidence type="ECO:0000256" key="7">
    <source>
        <dbReference type="ARBA" id="ARBA00022764"/>
    </source>
</evidence>
<dbReference type="EMBL" id="CP012898">
    <property type="protein sequence ID" value="ALJ05663.1"/>
    <property type="molecule type" value="Genomic_DNA"/>
</dbReference>
<dbReference type="EC" id="3.4.21.26" evidence="4"/>
<reference evidence="14 15" key="1">
    <citation type="submission" date="2015-10" db="EMBL/GenBank/DDBJ databases">
        <authorList>
            <person name="Gilbert D.G."/>
        </authorList>
    </citation>
    <scope>NUCLEOTIDE SEQUENCE [LARGE SCALE GENOMIC DNA]</scope>
    <source>
        <strain evidence="15">HZ-22</strain>
    </source>
</reference>
<dbReference type="KEGG" id="ahz:APS56_11230"/>
<evidence type="ECO:0000256" key="4">
    <source>
        <dbReference type="ARBA" id="ARBA00011897"/>
    </source>
</evidence>
<dbReference type="AlphaFoldDB" id="A0A0P0DCF4"/>
<dbReference type="GO" id="GO:0006508">
    <property type="term" value="P:proteolysis"/>
    <property type="evidence" value="ECO:0007669"/>
    <property type="project" value="UniProtKB-KW"/>
</dbReference>
<evidence type="ECO:0000256" key="11">
    <source>
        <dbReference type="ARBA" id="ARBA00081187"/>
    </source>
</evidence>
<feature type="domain" description="Peptidase S9A N-terminal" evidence="13">
    <location>
        <begin position="28"/>
        <end position="424"/>
    </location>
</feature>
<organism evidence="14 15">
    <name type="scientific">Pseudalgibacter alginicilyticus</name>
    <dbReference type="NCBI Taxonomy" id="1736674"/>
    <lineage>
        <taxon>Bacteria</taxon>
        <taxon>Pseudomonadati</taxon>
        <taxon>Bacteroidota</taxon>
        <taxon>Flavobacteriia</taxon>
        <taxon>Flavobacteriales</taxon>
        <taxon>Flavobacteriaceae</taxon>
        <taxon>Pseudalgibacter</taxon>
    </lineage>
</organism>
<evidence type="ECO:0000256" key="1">
    <source>
        <dbReference type="ARBA" id="ARBA00001070"/>
    </source>
</evidence>
<dbReference type="GO" id="GO:0005829">
    <property type="term" value="C:cytosol"/>
    <property type="evidence" value="ECO:0007669"/>
    <property type="project" value="TreeGrafter"/>
</dbReference>
<dbReference type="InterPro" id="IPR029058">
    <property type="entry name" value="AB_hydrolase_fold"/>
</dbReference>
<dbReference type="SUPFAM" id="SSF53474">
    <property type="entry name" value="alpha/beta-Hydrolases"/>
    <property type="match status" value="1"/>
</dbReference>
<sequence length="706" mass="79502">MIKLTNSFFILLIFVSCKKDIIVNYPKTKTVNVTDTYFDVEVKDPYRWLENDRSTETEDWVKAQNETTNTYLNKIPYREALKERLKNLWNYEKVSAPFTEGNYTYFSKNDGLQNQDVIYRKKEHENAEVFLDPNNFSKDGTVSLGALSFSKDGSILAYSISEGGSDWRKIIVMSTETKTVLEDTINDVKFGTISWYKNEGFYYSSYDKPKGSELSSKTDQHKVYYHKLGTPQKEDTLIFGGTPEEKHRYIYAQVTEDNRFLIISPRNSTSGNKLLIKDLSVPKSHFISILDHTDSDTQIIENVETKLYIVTNLNAPNRKIVTVDASNPTVENWVDFIPETKYVLSPSTGGGFFFANYMVDAISKVKQFDYQGNLVEDIELPGLGSVGGFSGKAKDTTLYYSFTNYNTPTSIYKFLPKTGETSLYWQPKIAFNSNEYESHQVFYNSKDGTKIPMMITHKKGLELNSKNPTILYGYGGFNISLTPTFSITNAVWMEQGGILAVPNLRGGGEYGRAWHDAGTKLKKQNVFDDFIAAAEFLIENKYTTSDYLAIRGGSNGGLLVGAVMTQRPELAKVALPAVGVLDMLRYHTFTAGAGWAYDYGTAEDSKEMFEYLKNYSPVHNVKKGIEYPATLITTGDHDDRVVPAHSFKFAAELQSKQTGSNPTLIRIETDAGHGAGTPVNKIIDQYADIFGFTLFNMGVNTLPIQK</sequence>
<keyword evidence="9" id="KW-0720">Serine protease</keyword>
<dbReference type="STRING" id="1736674.APS56_11230"/>
<evidence type="ECO:0000256" key="2">
    <source>
        <dbReference type="ARBA" id="ARBA00004418"/>
    </source>
</evidence>
<evidence type="ECO:0000256" key="3">
    <source>
        <dbReference type="ARBA" id="ARBA00005228"/>
    </source>
</evidence>
<dbReference type="GO" id="GO:0070012">
    <property type="term" value="F:oligopeptidase activity"/>
    <property type="evidence" value="ECO:0007669"/>
    <property type="project" value="TreeGrafter"/>
</dbReference>
<feature type="domain" description="Peptidase S9 prolyl oligopeptidase catalytic" evidence="12">
    <location>
        <begin position="484"/>
        <end position="695"/>
    </location>
</feature>
<dbReference type="Pfam" id="PF00326">
    <property type="entry name" value="Peptidase_S9"/>
    <property type="match status" value="1"/>
</dbReference>
<comment type="catalytic activity">
    <reaction evidence="1">
        <text>Hydrolysis of Pro-|-Xaa &gt;&gt; Ala-|-Xaa in oligopeptides.</text>
        <dbReference type="EC" id="3.4.21.26"/>
    </reaction>
</comment>
<gene>
    <name evidence="14" type="ORF">APS56_11230</name>
</gene>
<keyword evidence="6" id="KW-0732">Signal</keyword>
<evidence type="ECO:0000256" key="6">
    <source>
        <dbReference type="ARBA" id="ARBA00022729"/>
    </source>
</evidence>
<dbReference type="InterPro" id="IPR001375">
    <property type="entry name" value="Peptidase_S9_cat"/>
</dbReference>
<dbReference type="InterPro" id="IPR002470">
    <property type="entry name" value="Peptidase_S9A"/>
</dbReference>
<name>A0A0P0DCF4_9FLAO</name>
<dbReference type="PROSITE" id="PS51257">
    <property type="entry name" value="PROKAR_LIPOPROTEIN"/>
    <property type="match status" value="1"/>
</dbReference>
<comment type="function">
    <text evidence="10">Cleaves peptide bonds on the C-terminal side of prolyl residues within peptides that are up to approximately 30 amino acids long. Has an absolute requirement for an X-Pro bond in the trans configuration immediately preceding the Pro-Y scissible bond.</text>
</comment>
<dbReference type="InterPro" id="IPR023302">
    <property type="entry name" value="Pept_S9A_N"/>
</dbReference>
<dbReference type="SUPFAM" id="SSF50993">
    <property type="entry name" value="Peptidase/esterase 'gauge' domain"/>
    <property type="match status" value="1"/>
</dbReference>
<evidence type="ECO:0000256" key="10">
    <source>
        <dbReference type="ARBA" id="ARBA00060121"/>
    </source>
</evidence>
<dbReference type="InterPro" id="IPR051167">
    <property type="entry name" value="Prolyl_oligopep/macrocyclase"/>
</dbReference>
<evidence type="ECO:0000256" key="9">
    <source>
        <dbReference type="ARBA" id="ARBA00022825"/>
    </source>
</evidence>
<dbReference type="PATRIC" id="fig|1736674.3.peg.2301"/>
<dbReference type="InterPro" id="IPR002471">
    <property type="entry name" value="Pept_S9_AS"/>
</dbReference>
<dbReference type="OrthoDB" id="9801421at2"/>
<evidence type="ECO:0000259" key="12">
    <source>
        <dbReference type="Pfam" id="PF00326"/>
    </source>
</evidence>